<evidence type="ECO:0000256" key="1">
    <source>
        <dbReference type="SAM" id="MobiDB-lite"/>
    </source>
</evidence>
<gene>
    <name evidence="3" type="ORF">N0V91_004864</name>
</gene>
<dbReference type="InterPro" id="IPR036873">
    <property type="entry name" value="Rhodanese-like_dom_sf"/>
</dbReference>
<protein>
    <recommendedName>
        <fullName evidence="2">Rhodanese domain-containing protein</fullName>
    </recommendedName>
</protein>
<dbReference type="SUPFAM" id="SSF52821">
    <property type="entry name" value="Rhodanese/Cell cycle control phosphatase"/>
    <property type="match status" value="1"/>
</dbReference>
<evidence type="ECO:0000259" key="2">
    <source>
        <dbReference type="PROSITE" id="PS50206"/>
    </source>
</evidence>
<reference evidence="3" key="1">
    <citation type="submission" date="2022-10" db="EMBL/GenBank/DDBJ databases">
        <title>Tapping the CABI collections for fungal endophytes: first genome assemblies for Collariella, Neodidymelliopsis, Ascochyta clinopodiicola, Didymella pomorum, Didymosphaeria variabile, Neocosmospora piperis and Neocucurbitaria cava.</title>
        <authorList>
            <person name="Hill R."/>
        </authorList>
    </citation>
    <scope>NUCLEOTIDE SEQUENCE</scope>
    <source>
        <strain evidence="3">IMI 355091</strain>
    </source>
</reference>
<dbReference type="PANTHER" id="PTHR45431:SF3">
    <property type="entry name" value="RHODANESE-LIKE DOMAIN-CONTAINING PROTEIN 15, CHLOROPLASTIC"/>
    <property type="match status" value="1"/>
</dbReference>
<organism evidence="3 4">
    <name type="scientific">Didymella pomorum</name>
    <dbReference type="NCBI Taxonomy" id="749634"/>
    <lineage>
        <taxon>Eukaryota</taxon>
        <taxon>Fungi</taxon>
        <taxon>Dikarya</taxon>
        <taxon>Ascomycota</taxon>
        <taxon>Pezizomycotina</taxon>
        <taxon>Dothideomycetes</taxon>
        <taxon>Pleosporomycetidae</taxon>
        <taxon>Pleosporales</taxon>
        <taxon>Pleosporineae</taxon>
        <taxon>Didymellaceae</taxon>
        <taxon>Didymella</taxon>
    </lineage>
</organism>
<sequence>MPRELLIDVRSPLEFSTGPLVSDIARTVNIEYTAIDSLAEIYATQNVAVTKDDHITLYCRSGRRSDIAKRRLEQLGYRHVRDIGGFEDARRVLDKEQVSRQLEGMAGEDMIGGKDAGVGAAGRNSDGKGEGRQKSLDALLKGLEECDE</sequence>
<dbReference type="PANTHER" id="PTHR45431">
    <property type="entry name" value="RHODANESE-LIKE DOMAIN-CONTAINING PROTEIN 15, CHLOROPLASTIC"/>
    <property type="match status" value="1"/>
</dbReference>
<dbReference type="Gene3D" id="3.40.250.10">
    <property type="entry name" value="Rhodanese-like domain"/>
    <property type="match status" value="1"/>
</dbReference>
<feature type="region of interest" description="Disordered" evidence="1">
    <location>
        <begin position="103"/>
        <end position="134"/>
    </location>
</feature>
<dbReference type="CDD" id="cd00158">
    <property type="entry name" value="RHOD"/>
    <property type="match status" value="1"/>
</dbReference>
<name>A0A9W9D7R3_9PLEO</name>
<proteinExistence type="predicted"/>
<dbReference type="Pfam" id="PF00581">
    <property type="entry name" value="Rhodanese"/>
    <property type="match status" value="1"/>
</dbReference>
<evidence type="ECO:0000313" key="3">
    <source>
        <dbReference type="EMBL" id="KAJ4405980.1"/>
    </source>
</evidence>
<dbReference type="InterPro" id="IPR001763">
    <property type="entry name" value="Rhodanese-like_dom"/>
</dbReference>
<dbReference type="AlphaFoldDB" id="A0A9W9D7R3"/>
<comment type="caution">
    <text evidence="3">The sequence shown here is derived from an EMBL/GenBank/DDBJ whole genome shotgun (WGS) entry which is preliminary data.</text>
</comment>
<dbReference type="SMART" id="SM00450">
    <property type="entry name" value="RHOD"/>
    <property type="match status" value="1"/>
</dbReference>
<dbReference type="EMBL" id="JAPEVA010000030">
    <property type="protein sequence ID" value="KAJ4405980.1"/>
    <property type="molecule type" value="Genomic_DNA"/>
</dbReference>
<feature type="compositionally biased region" description="Basic and acidic residues" evidence="1">
    <location>
        <begin position="125"/>
        <end position="134"/>
    </location>
</feature>
<dbReference type="InterPro" id="IPR052367">
    <property type="entry name" value="Thiosulfate_ST/Rhodanese-like"/>
</dbReference>
<keyword evidence="4" id="KW-1185">Reference proteome</keyword>
<accession>A0A9W9D7R3</accession>
<dbReference type="PROSITE" id="PS50206">
    <property type="entry name" value="RHODANESE_3"/>
    <property type="match status" value="1"/>
</dbReference>
<evidence type="ECO:0000313" key="4">
    <source>
        <dbReference type="Proteomes" id="UP001140510"/>
    </source>
</evidence>
<dbReference type="Proteomes" id="UP001140510">
    <property type="component" value="Unassembled WGS sequence"/>
</dbReference>
<feature type="domain" description="Rhodanese" evidence="2">
    <location>
        <begin position="2"/>
        <end position="97"/>
    </location>
</feature>
<dbReference type="OrthoDB" id="361797at2759"/>